<keyword evidence="2" id="KW-1185">Reference proteome</keyword>
<dbReference type="EMBL" id="JBHTNZ010000042">
    <property type="protein sequence ID" value="MFD1463736.1"/>
    <property type="molecule type" value="Genomic_DNA"/>
</dbReference>
<evidence type="ECO:0008006" key="3">
    <source>
        <dbReference type="Google" id="ProtNLM"/>
    </source>
</evidence>
<sequence length="127" mass="15254">MADVIEHLRELHKEKGYPRDVYYRLFFDRDDHMTCVYFDLSNYDPDNLAILYLSFGKTPMNYRSRMYLKHTDEDVGILKIVDFFSIEENKGHGAFMLESLVDLIPLLNQKIERRNQEYYGSFCKQNH</sequence>
<name>A0ABW4DL29_9BACL</name>
<comment type="caution">
    <text evidence="1">The sequence shown here is derived from an EMBL/GenBank/DDBJ whole genome shotgun (WGS) entry which is preliminary data.</text>
</comment>
<gene>
    <name evidence="1" type="ORF">ACFQ5D_20785</name>
</gene>
<dbReference type="Proteomes" id="UP001597340">
    <property type="component" value="Unassembled WGS sequence"/>
</dbReference>
<reference evidence="2" key="1">
    <citation type="journal article" date="2019" name="Int. J. Syst. Evol. Microbiol.">
        <title>The Global Catalogue of Microorganisms (GCM) 10K type strain sequencing project: providing services to taxonomists for standard genome sequencing and annotation.</title>
        <authorList>
            <consortium name="The Broad Institute Genomics Platform"/>
            <consortium name="The Broad Institute Genome Sequencing Center for Infectious Disease"/>
            <person name="Wu L."/>
            <person name="Ma J."/>
        </authorList>
    </citation>
    <scope>NUCLEOTIDE SEQUENCE [LARGE SCALE GENOMIC DNA]</scope>
    <source>
        <strain evidence="2">CCM 9147</strain>
    </source>
</reference>
<proteinExistence type="predicted"/>
<dbReference type="RefSeq" id="WP_229525125.1">
    <property type="nucleotide sequence ID" value="NZ_JAFFQR010000087.1"/>
</dbReference>
<evidence type="ECO:0000313" key="1">
    <source>
        <dbReference type="EMBL" id="MFD1463736.1"/>
    </source>
</evidence>
<evidence type="ECO:0000313" key="2">
    <source>
        <dbReference type="Proteomes" id="UP001597340"/>
    </source>
</evidence>
<protein>
    <recommendedName>
        <fullName evidence="3">Pathogenicity island protein</fullName>
    </recommendedName>
</protein>
<accession>A0ABW4DL29</accession>
<organism evidence="1 2">
    <name type="scientific">Paenibacillus farraposensis</name>
    <dbReference type="NCBI Taxonomy" id="2807095"/>
    <lineage>
        <taxon>Bacteria</taxon>
        <taxon>Bacillati</taxon>
        <taxon>Bacillota</taxon>
        <taxon>Bacilli</taxon>
        <taxon>Bacillales</taxon>
        <taxon>Paenibacillaceae</taxon>
        <taxon>Paenibacillus</taxon>
    </lineage>
</organism>